<organism evidence="1 2">
    <name type="scientific">Fusarium venenatum</name>
    <dbReference type="NCBI Taxonomy" id="56646"/>
    <lineage>
        <taxon>Eukaryota</taxon>
        <taxon>Fungi</taxon>
        <taxon>Dikarya</taxon>
        <taxon>Ascomycota</taxon>
        <taxon>Pezizomycotina</taxon>
        <taxon>Sordariomycetes</taxon>
        <taxon>Hypocreomycetidae</taxon>
        <taxon>Hypocreales</taxon>
        <taxon>Nectriaceae</taxon>
        <taxon>Fusarium</taxon>
    </lineage>
</organism>
<dbReference type="EMBL" id="LN649232">
    <property type="protein sequence ID" value="CEI41357.1"/>
    <property type="molecule type" value="Genomic_DNA"/>
</dbReference>
<accession>A0A2L2STI2</accession>
<protein>
    <submittedName>
        <fullName evidence="1">Uncharacterized protein</fullName>
    </submittedName>
</protein>
<dbReference type="Proteomes" id="UP000245910">
    <property type="component" value="Chromosome IIII"/>
</dbReference>
<reference evidence="2" key="1">
    <citation type="submission" date="2014-10" db="EMBL/GenBank/DDBJ databases">
        <authorList>
            <person name="King R."/>
        </authorList>
    </citation>
    <scope>NUCLEOTIDE SEQUENCE [LARGE SCALE GENOMIC DNA]</scope>
    <source>
        <strain evidence="2">A3/5</strain>
    </source>
</reference>
<evidence type="ECO:0000313" key="1">
    <source>
        <dbReference type="EMBL" id="CEI41357.1"/>
    </source>
</evidence>
<dbReference type="AlphaFoldDB" id="A0A2L2STI2"/>
<proteinExistence type="predicted"/>
<sequence>MSDTVRKRRHPEPTPTVGAEIEISRGLTIFGTFSQQLTPEACCYFGKAIGYLSGPSMMSKEDTLGSSLISSNSGNEAHDIHKNPELILPAILIVTPQSR</sequence>
<keyword evidence="2" id="KW-1185">Reference proteome</keyword>
<name>A0A2L2STI2_9HYPO</name>
<evidence type="ECO:0000313" key="2">
    <source>
        <dbReference type="Proteomes" id="UP000245910"/>
    </source>
</evidence>